<evidence type="ECO:0000256" key="1">
    <source>
        <dbReference type="SAM" id="MobiDB-lite"/>
    </source>
</evidence>
<sequence length="132" mass="14138">MDAIIQRQDHCETDDRAREAATARTPARAETPRHCVRARLNGLPCLVSVTDDLALNGQVAVAPVAGEKAPLPPKGRRATLELVSESDAPDESAFVEPIEITLAAANPRSGRFTARVLALSEDQERLLCAQSA</sequence>
<comment type="caution">
    <text evidence="2">The sequence shown here is derived from an EMBL/GenBank/DDBJ whole genome shotgun (WGS) entry which is preliminary data.</text>
</comment>
<dbReference type="OrthoDB" id="7365455at2"/>
<reference evidence="2 3" key="1">
    <citation type="submission" date="2019-10" db="EMBL/GenBank/DDBJ databases">
        <title>Draft whole-genome sequence of the purple nonsulfur photosynthetic bacterium Roseospira navarrensis DSM 15114.</title>
        <authorList>
            <person name="Kyndt J.A."/>
            <person name="Meyer T.E."/>
        </authorList>
    </citation>
    <scope>NUCLEOTIDE SEQUENCE [LARGE SCALE GENOMIC DNA]</scope>
    <source>
        <strain evidence="2 3">DSM 15114</strain>
    </source>
</reference>
<dbReference type="AlphaFoldDB" id="A0A7X2D3F9"/>
<evidence type="ECO:0008006" key="4">
    <source>
        <dbReference type="Google" id="ProtNLM"/>
    </source>
</evidence>
<evidence type="ECO:0000313" key="3">
    <source>
        <dbReference type="Proteomes" id="UP000434582"/>
    </source>
</evidence>
<organism evidence="2 3">
    <name type="scientific">Roseospira navarrensis</name>
    <dbReference type="NCBI Taxonomy" id="140058"/>
    <lineage>
        <taxon>Bacteria</taxon>
        <taxon>Pseudomonadati</taxon>
        <taxon>Pseudomonadota</taxon>
        <taxon>Alphaproteobacteria</taxon>
        <taxon>Rhodospirillales</taxon>
        <taxon>Rhodospirillaceae</taxon>
        <taxon>Roseospira</taxon>
    </lineage>
</organism>
<dbReference type="EMBL" id="WIVE01000005">
    <property type="protein sequence ID" value="MQX35557.1"/>
    <property type="molecule type" value="Genomic_DNA"/>
</dbReference>
<evidence type="ECO:0000313" key="2">
    <source>
        <dbReference type="EMBL" id="MQX35557.1"/>
    </source>
</evidence>
<feature type="region of interest" description="Disordered" evidence="1">
    <location>
        <begin position="1"/>
        <end position="29"/>
    </location>
</feature>
<proteinExistence type="predicted"/>
<accession>A0A7X2D3F9</accession>
<protein>
    <recommendedName>
        <fullName evidence="4">PilZ domain-containing protein</fullName>
    </recommendedName>
</protein>
<gene>
    <name evidence="2" type="ORF">GHC57_03405</name>
</gene>
<dbReference type="RefSeq" id="WP_153341173.1">
    <property type="nucleotide sequence ID" value="NZ_WIVE01000005.1"/>
</dbReference>
<dbReference type="Proteomes" id="UP000434582">
    <property type="component" value="Unassembled WGS sequence"/>
</dbReference>
<feature type="compositionally biased region" description="Basic and acidic residues" evidence="1">
    <location>
        <begin position="7"/>
        <end position="21"/>
    </location>
</feature>
<name>A0A7X2D3F9_9PROT</name>
<keyword evidence="3" id="KW-1185">Reference proteome</keyword>